<gene>
    <name evidence="2" type="ORF">CEUSTIGMA_g4081.t1</name>
</gene>
<dbReference type="OrthoDB" id="46304at2759"/>
<reference evidence="2 3" key="1">
    <citation type="submission" date="2017-08" db="EMBL/GenBank/DDBJ databases">
        <title>Acidophilic green algal genome provides insights into adaptation to an acidic environment.</title>
        <authorList>
            <person name="Hirooka S."/>
            <person name="Hirose Y."/>
            <person name="Kanesaki Y."/>
            <person name="Higuchi S."/>
            <person name="Fujiwara T."/>
            <person name="Onuma R."/>
            <person name="Era A."/>
            <person name="Ohbayashi R."/>
            <person name="Uzuka A."/>
            <person name="Nozaki H."/>
            <person name="Yoshikawa H."/>
            <person name="Miyagishima S.Y."/>
        </authorList>
    </citation>
    <scope>NUCLEOTIDE SEQUENCE [LARGE SCALE GENOMIC DNA]</scope>
    <source>
        <strain evidence="2 3">NIES-2499</strain>
    </source>
</reference>
<dbReference type="EMBL" id="BEGY01000018">
    <property type="protein sequence ID" value="GAX76635.1"/>
    <property type="molecule type" value="Genomic_DNA"/>
</dbReference>
<feature type="domain" description="DUF1990" evidence="1">
    <location>
        <begin position="35"/>
        <end position="119"/>
    </location>
</feature>
<evidence type="ECO:0000313" key="3">
    <source>
        <dbReference type="Proteomes" id="UP000232323"/>
    </source>
</evidence>
<protein>
    <recommendedName>
        <fullName evidence="1">DUF1990 domain-containing protein</fullName>
    </recommendedName>
</protein>
<evidence type="ECO:0000313" key="2">
    <source>
        <dbReference type="EMBL" id="GAX76635.1"/>
    </source>
</evidence>
<accession>A0A250X0Q9</accession>
<dbReference type="Proteomes" id="UP000232323">
    <property type="component" value="Unassembled WGS sequence"/>
</dbReference>
<keyword evidence="3" id="KW-1185">Reference proteome</keyword>
<evidence type="ECO:0000259" key="1">
    <source>
        <dbReference type="Pfam" id="PF09348"/>
    </source>
</evidence>
<organism evidence="2 3">
    <name type="scientific">Chlamydomonas eustigma</name>
    <dbReference type="NCBI Taxonomy" id="1157962"/>
    <lineage>
        <taxon>Eukaryota</taxon>
        <taxon>Viridiplantae</taxon>
        <taxon>Chlorophyta</taxon>
        <taxon>core chlorophytes</taxon>
        <taxon>Chlorophyceae</taxon>
        <taxon>CS clade</taxon>
        <taxon>Chlamydomonadales</taxon>
        <taxon>Chlamydomonadaceae</taxon>
        <taxon>Chlamydomonas</taxon>
    </lineage>
</organism>
<name>A0A250X0Q9_9CHLO</name>
<dbReference type="InterPro" id="IPR018960">
    <property type="entry name" value="DUF1990"/>
</dbReference>
<dbReference type="PANTHER" id="PTHR34202">
    <property type="entry name" value="UPF0548 PROTEIN"/>
    <property type="match status" value="1"/>
</dbReference>
<proteinExistence type="predicted"/>
<comment type="caution">
    <text evidence="2">The sequence shown here is derived from an EMBL/GenBank/DDBJ whole genome shotgun (WGS) entry which is preliminary data.</text>
</comment>
<dbReference type="PANTHER" id="PTHR34202:SF1">
    <property type="entry name" value="UPF0548 PROTEIN"/>
    <property type="match status" value="1"/>
</dbReference>
<dbReference type="Pfam" id="PF09348">
    <property type="entry name" value="DUF1990"/>
    <property type="match status" value="1"/>
</dbReference>
<dbReference type="AlphaFoldDB" id="A0A250X0Q9"/>
<sequence>MFPPIYLSLLKFDSKQQRLICDAGLEKGFNYNSSYQGLTKTNSKPPGFWDQGHIRVKVGKGRETFEAGKSLLKKWGQFQLGWAEVDSGTPVQVESPVCVVAKTLFFWTANPLKVMWKNQSLPVCSWVLAWSLISRGGALLT</sequence>